<gene>
    <name evidence="2" type="ORF">IFM89_033320</name>
</gene>
<accession>A0A835LL62</accession>
<dbReference type="EMBL" id="JADFTS010000007">
    <property type="protein sequence ID" value="KAF9598975.1"/>
    <property type="molecule type" value="Genomic_DNA"/>
</dbReference>
<dbReference type="Gene3D" id="2.30.30.140">
    <property type="match status" value="1"/>
</dbReference>
<dbReference type="Pfam" id="PF00855">
    <property type="entry name" value="PWWP"/>
    <property type="match status" value="1"/>
</dbReference>
<reference evidence="2 3" key="1">
    <citation type="submission" date="2020-10" db="EMBL/GenBank/DDBJ databases">
        <title>The Coptis chinensis genome and diversification of protoberbering-type alkaloids.</title>
        <authorList>
            <person name="Wang B."/>
            <person name="Shu S."/>
            <person name="Song C."/>
            <person name="Liu Y."/>
        </authorList>
    </citation>
    <scope>NUCLEOTIDE SEQUENCE [LARGE SCALE GENOMIC DNA]</scope>
    <source>
        <strain evidence="2">HL-2020</strain>
        <tissue evidence="2">Leaf</tissue>
    </source>
</reference>
<comment type="caution">
    <text evidence="2">The sequence shown here is derived from an EMBL/GenBank/DDBJ whole genome shotgun (WGS) entry which is preliminary data.</text>
</comment>
<feature type="domain" description="PWWP" evidence="1">
    <location>
        <begin position="106"/>
        <end position="154"/>
    </location>
</feature>
<dbReference type="SUPFAM" id="SSF63748">
    <property type="entry name" value="Tudor/PWWP/MBT"/>
    <property type="match status" value="1"/>
</dbReference>
<keyword evidence="3" id="KW-1185">Reference proteome</keyword>
<dbReference type="CDD" id="cd05162">
    <property type="entry name" value="PWWP"/>
    <property type="match status" value="1"/>
</dbReference>
<organism evidence="2 3">
    <name type="scientific">Coptis chinensis</name>
    <dbReference type="NCBI Taxonomy" id="261450"/>
    <lineage>
        <taxon>Eukaryota</taxon>
        <taxon>Viridiplantae</taxon>
        <taxon>Streptophyta</taxon>
        <taxon>Embryophyta</taxon>
        <taxon>Tracheophyta</taxon>
        <taxon>Spermatophyta</taxon>
        <taxon>Magnoliopsida</taxon>
        <taxon>Ranunculales</taxon>
        <taxon>Ranunculaceae</taxon>
        <taxon>Coptidoideae</taxon>
        <taxon>Coptis</taxon>
    </lineage>
</organism>
<dbReference type="AlphaFoldDB" id="A0A835LL62"/>
<evidence type="ECO:0000313" key="3">
    <source>
        <dbReference type="Proteomes" id="UP000631114"/>
    </source>
</evidence>
<dbReference type="OrthoDB" id="5964980at2759"/>
<name>A0A835LL62_9MAGN</name>
<dbReference type="Proteomes" id="UP000631114">
    <property type="component" value="Unassembled WGS sequence"/>
</dbReference>
<evidence type="ECO:0000313" key="2">
    <source>
        <dbReference type="EMBL" id="KAF9598975.1"/>
    </source>
</evidence>
<feature type="non-terminal residue" evidence="2">
    <location>
        <position position="267"/>
    </location>
</feature>
<proteinExistence type="predicted"/>
<sequence>TSKLEVLGSNDNYSSFSSTSMVRSCQAPLSVHEDMPFIVVQCHVSENEGKEVVSSDSVEEMSTEIEPHPECRSRIEDKSRDAAALLYSPSKSTSQVTEFSDVWATPGTIVWARTGREVWWPAEVLEGRSAAVATSDEGFDGHILVQYYGNHEIAMKKGAAIQWNLSKMLLNKPYIESNILFLAHSWIEVVIGWRAQVRKISLYQNSSTQDLQVLLWNMTGYVEIGLGACGALLYSAEDSFKVRTEVSFVLFLNKEQRELVDIAIVRR</sequence>
<dbReference type="InterPro" id="IPR000313">
    <property type="entry name" value="PWWP_dom"/>
</dbReference>
<protein>
    <recommendedName>
        <fullName evidence="1">PWWP domain-containing protein</fullName>
    </recommendedName>
</protein>
<dbReference type="PROSITE" id="PS50812">
    <property type="entry name" value="PWWP"/>
    <property type="match status" value="1"/>
</dbReference>
<evidence type="ECO:0000259" key="1">
    <source>
        <dbReference type="PROSITE" id="PS50812"/>
    </source>
</evidence>